<feature type="domain" description="Nucleotidyl transferase" evidence="9">
    <location>
        <begin position="6"/>
        <end position="196"/>
    </location>
</feature>
<keyword evidence="5" id="KW-0511">Multifunctional enzyme</keyword>
<reference evidence="10 11" key="1">
    <citation type="journal article" date="2015" name="Nature">
        <title>rRNA introns, odd ribosomes, and small enigmatic genomes across a large radiation of phyla.</title>
        <authorList>
            <person name="Brown C.T."/>
            <person name="Hug L.A."/>
            <person name="Thomas B.C."/>
            <person name="Sharon I."/>
            <person name="Castelle C.J."/>
            <person name="Singh A."/>
            <person name="Wilkins M.J."/>
            <person name="Williams K.H."/>
            <person name="Banfield J.F."/>
        </authorList>
    </citation>
    <scope>NUCLEOTIDE SEQUENCE [LARGE SCALE GENOMIC DNA]</scope>
</reference>
<evidence type="ECO:0000256" key="7">
    <source>
        <dbReference type="ARBA" id="ARBA00048247"/>
    </source>
</evidence>
<dbReference type="AlphaFoldDB" id="A0A0G0K7S2"/>
<evidence type="ECO:0000259" key="9">
    <source>
        <dbReference type="Pfam" id="PF00483"/>
    </source>
</evidence>
<protein>
    <submittedName>
        <fullName evidence="10">Bifunctional protein GlmU</fullName>
    </submittedName>
</protein>
<evidence type="ECO:0000313" key="10">
    <source>
        <dbReference type="EMBL" id="KKQ74892.1"/>
    </source>
</evidence>
<dbReference type="Gene3D" id="3.90.550.10">
    <property type="entry name" value="Spore Coat Polysaccharide Biosynthesis Protein SpsA, Chain A"/>
    <property type="match status" value="1"/>
</dbReference>
<evidence type="ECO:0000256" key="5">
    <source>
        <dbReference type="ARBA" id="ARBA00023268"/>
    </source>
</evidence>
<dbReference type="UniPathway" id="UPA00113">
    <property type="reaction ID" value="UER00532"/>
</dbReference>
<name>A0A0G0K7S2_9BACT</name>
<dbReference type="SUPFAM" id="SSF53448">
    <property type="entry name" value="Nucleotide-diphospho-sugar transferases"/>
    <property type="match status" value="1"/>
</dbReference>
<comment type="catalytic activity">
    <reaction evidence="7">
        <text>alpha-D-glucosamine 1-phosphate + acetyl-CoA = N-acetyl-alpha-D-glucosamine 1-phosphate + CoA + H(+)</text>
        <dbReference type="Rhea" id="RHEA:13725"/>
        <dbReference type="ChEBI" id="CHEBI:15378"/>
        <dbReference type="ChEBI" id="CHEBI:57287"/>
        <dbReference type="ChEBI" id="CHEBI:57288"/>
        <dbReference type="ChEBI" id="CHEBI:57776"/>
        <dbReference type="ChEBI" id="CHEBI:58516"/>
        <dbReference type="EC" id="2.3.1.157"/>
    </reaction>
</comment>
<comment type="catalytic activity">
    <reaction evidence="8">
        <text>N-acetyl-alpha-D-glucosamine 1-phosphate + UTP + H(+) = UDP-N-acetyl-alpha-D-glucosamine + diphosphate</text>
        <dbReference type="Rhea" id="RHEA:13509"/>
        <dbReference type="ChEBI" id="CHEBI:15378"/>
        <dbReference type="ChEBI" id="CHEBI:33019"/>
        <dbReference type="ChEBI" id="CHEBI:46398"/>
        <dbReference type="ChEBI" id="CHEBI:57705"/>
        <dbReference type="ChEBI" id="CHEBI:57776"/>
        <dbReference type="EC" id="2.7.7.23"/>
    </reaction>
</comment>
<proteinExistence type="predicted"/>
<gene>
    <name evidence="10" type="ORF">US95_C0015G0008</name>
</gene>
<organism evidence="10 11">
    <name type="scientific">Candidatus Woesebacteria bacterium GW2011_GWB1_38_5</name>
    <dbReference type="NCBI Taxonomy" id="1618568"/>
    <lineage>
        <taxon>Bacteria</taxon>
        <taxon>Candidatus Woeseibacteriota</taxon>
    </lineage>
</organism>
<evidence type="ECO:0000256" key="3">
    <source>
        <dbReference type="ARBA" id="ARBA00022679"/>
    </source>
</evidence>
<dbReference type="EMBL" id="LBUY01000015">
    <property type="protein sequence ID" value="KKQ74892.1"/>
    <property type="molecule type" value="Genomic_DNA"/>
</dbReference>
<evidence type="ECO:0000256" key="8">
    <source>
        <dbReference type="ARBA" id="ARBA00048493"/>
    </source>
</evidence>
<dbReference type="InterPro" id="IPR029044">
    <property type="entry name" value="Nucleotide-diphossugar_trans"/>
</dbReference>
<dbReference type="PANTHER" id="PTHR43584">
    <property type="entry name" value="NUCLEOTIDYL TRANSFERASE"/>
    <property type="match status" value="1"/>
</dbReference>
<evidence type="ECO:0000256" key="2">
    <source>
        <dbReference type="ARBA" id="ARBA00005208"/>
    </source>
</evidence>
<dbReference type="GO" id="GO:0019134">
    <property type="term" value="F:glucosamine-1-phosphate N-acetyltransferase activity"/>
    <property type="evidence" value="ECO:0007669"/>
    <property type="project" value="UniProtKB-EC"/>
</dbReference>
<comment type="pathway">
    <text evidence="2">Nucleotide-sugar biosynthesis; UDP-N-acetyl-alpha-D-glucosamine biosynthesis; UDP-N-acetyl-alpha-D-glucosamine from N-acetyl-alpha-D-glucosamine 1-phosphate: step 1/1.</text>
</comment>
<dbReference type="InterPro" id="IPR023915">
    <property type="entry name" value="Bifunctiontional_GlmU_arc-type"/>
</dbReference>
<accession>A0A0G0K7S2</accession>
<keyword evidence="4" id="KW-0548">Nucleotidyltransferase</keyword>
<keyword evidence="3" id="KW-0808">Transferase</keyword>
<evidence type="ECO:0000256" key="1">
    <source>
        <dbReference type="ARBA" id="ARBA00005166"/>
    </source>
</evidence>
<comment type="pathway">
    <text evidence="1">Nucleotide-sugar biosynthesis; UDP-N-acetyl-alpha-D-glucosamine biosynthesis; N-acetyl-alpha-D-glucosamine 1-phosphate from alpha-D-glucosamine 6-phosphate (route II): step 2/2.</text>
</comment>
<dbReference type="InterPro" id="IPR011004">
    <property type="entry name" value="Trimer_LpxA-like_sf"/>
</dbReference>
<dbReference type="GO" id="GO:0003977">
    <property type="term" value="F:UDP-N-acetylglucosamine diphosphorylase activity"/>
    <property type="evidence" value="ECO:0007669"/>
    <property type="project" value="UniProtKB-EC"/>
</dbReference>
<sequence>MKNQIVILAAGDSSRFYPFNGVHKSLFQIAGKPLLKHTLDNVGKLKDFEIILVLSRKNQKVEREILENMSIGNGVRIIYQKNSLGQGDGILTAKELIKENFFVINAQQFNFNSQKYFLGLQRTQNIYSAVVGALTTEEPWKYGVLKLDKDKVLGIVEKPERGKEPSNVRISGIYYFSKEFLSELEKTNISEYSLEDTLNRLAGFGKVGKVDLDQETPSLKYPWDLLKVKNYFLGDLKRNIYEKSQISSSATIRGDVYIGKGAMVYDYAVIDGPAYIGDDAVIGSYCHIRGGSVIEKNAELQHYVDFKNSVIGEHSTIHSGFIGDSIIGKNVKIGAGFITANKRLDRENVRVFVKGVKVDSNLRGLGLIIGDNTKLGICVTAMPGTVVGENSTVYPNAKLSGTYQNNQKIK</sequence>
<dbReference type="InterPro" id="IPR050065">
    <property type="entry name" value="GlmU-like"/>
</dbReference>
<dbReference type="Proteomes" id="UP000034738">
    <property type="component" value="Unassembled WGS sequence"/>
</dbReference>
<evidence type="ECO:0000313" key="11">
    <source>
        <dbReference type="Proteomes" id="UP000034738"/>
    </source>
</evidence>
<dbReference type="GO" id="GO:0006048">
    <property type="term" value="P:UDP-N-acetylglucosamine biosynthetic process"/>
    <property type="evidence" value="ECO:0007669"/>
    <property type="project" value="UniProtKB-UniPathway"/>
</dbReference>
<dbReference type="NCBIfam" id="TIGR03992">
    <property type="entry name" value="Arch_glmU"/>
    <property type="match status" value="1"/>
</dbReference>
<dbReference type="SUPFAM" id="SSF51161">
    <property type="entry name" value="Trimeric LpxA-like enzymes"/>
    <property type="match status" value="1"/>
</dbReference>
<comment type="caution">
    <text evidence="10">The sequence shown here is derived from an EMBL/GenBank/DDBJ whole genome shotgun (WGS) entry which is preliminary data.</text>
</comment>
<evidence type="ECO:0000256" key="4">
    <source>
        <dbReference type="ARBA" id="ARBA00022695"/>
    </source>
</evidence>
<dbReference type="Gene3D" id="2.160.10.10">
    <property type="entry name" value="Hexapeptide repeat proteins"/>
    <property type="match status" value="1"/>
</dbReference>
<evidence type="ECO:0000256" key="6">
    <source>
        <dbReference type="ARBA" id="ARBA00023315"/>
    </source>
</evidence>
<dbReference type="InterPro" id="IPR005835">
    <property type="entry name" value="NTP_transferase_dom"/>
</dbReference>
<dbReference type="Pfam" id="PF00483">
    <property type="entry name" value="NTP_transferase"/>
    <property type="match status" value="1"/>
</dbReference>
<dbReference type="PANTHER" id="PTHR43584:SF8">
    <property type="entry name" value="N-ACETYLMURAMATE ALPHA-1-PHOSPHATE URIDYLYLTRANSFERASE"/>
    <property type="match status" value="1"/>
</dbReference>
<keyword evidence="6" id="KW-0012">Acyltransferase</keyword>